<accession>A0ABW8EDE3</accession>
<reference evidence="3 4" key="1">
    <citation type="submission" date="2024-10" db="EMBL/GenBank/DDBJ databases">
        <title>The Natural Products Discovery Center: Release of the First 8490 Sequenced Strains for Exploring Actinobacteria Biosynthetic Diversity.</title>
        <authorList>
            <person name="Kalkreuter E."/>
            <person name="Kautsar S.A."/>
            <person name="Yang D."/>
            <person name="Bader C.D."/>
            <person name="Teijaro C.N."/>
            <person name="Fluegel L."/>
            <person name="Davis C.M."/>
            <person name="Simpson J.R."/>
            <person name="Lauterbach L."/>
            <person name="Steele A.D."/>
            <person name="Gui C."/>
            <person name="Meng S."/>
            <person name="Li G."/>
            <person name="Viehrig K."/>
            <person name="Ye F."/>
            <person name="Su P."/>
            <person name="Kiefer A.F."/>
            <person name="Nichols A."/>
            <person name="Cepeda A.J."/>
            <person name="Yan W."/>
            <person name="Fan B."/>
            <person name="Jiang Y."/>
            <person name="Adhikari A."/>
            <person name="Zheng C.-J."/>
            <person name="Schuster L."/>
            <person name="Cowan T.M."/>
            <person name="Smanski M.J."/>
            <person name="Chevrette M.G."/>
            <person name="De Carvalho L.P.S."/>
            <person name="Shen B."/>
        </authorList>
    </citation>
    <scope>NUCLEOTIDE SEQUENCE [LARGE SCALE GENOMIC DNA]</scope>
    <source>
        <strain evidence="3 4">NPDC087220</strain>
    </source>
</reference>
<dbReference type="InterPro" id="IPR000468">
    <property type="entry name" value="Barstar"/>
</dbReference>
<evidence type="ECO:0000313" key="4">
    <source>
        <dbReference type="Proteomes" id="UP001617351"/>
    </source>
</evidence>
<sequence>MSRPVTPWVVFGPSEAAEFWEQTAALEAAGGRAYHLDARDLSDMVSTCDAFAAAIGFPGYFGRNWDALVDCLDDLHPHETGGVGIVVVVRGADVLLGAEHLQVFITMLCLAADRANTEVDPDGDPRERPVVVEHFLFLLDHVEAEAFAPGIVHPDVVVEVGGGFLTVALDLAVWRP</sequence>
<proteinExistence type="inferred from homology"/>
<comment type="caution">
    <text evidence="3">The sequence shown here is derived from an EMBL/GenBank/DDBJ whole genome shotgun (WGS) entry which is preliminary data.</text>
</comment>
<evidence type="ECO:0000259" key="2">
    <source>
        <dbReference type="Pfam" id="PF01337"/>
    </source>
</evidence>
<dbReference type="InterPro" id="IPR035905">
    <property type="entry name" value="Barstar-like_sf"/>
</dbReference>
<dbReference type="RefSeq" id="WP_365504814.1">
    <property type="nucleotide sequence ID" value="NZ_JBFANW010000036.1"/>
</dbReference>
<protein>
    <submittedName>
        <fullName evidence="3">Barstar family protein</fullName>
    </submittedName>
</protein>
<keyword evidence="4" id="KW-1185">Reference proteome</keyword>
<dbReference type="SUPFAM" id="SSF52038">
    <property type="entry name" value="Barstar-related"/>
    <property type="match status" value="1"/>
</dbReference>
<dbReference type="Pfam" id="PF01337">
    <property type="entry name" value="Barstar"/>
    <property type="match status" value="1"/>
</dbReference>
<feature type="domain" description="Barstar (barnase inhibitor)" evidence="2">
    <location>
        <begin position="34"/>
        <end position="114"/>
    </location>
</feature>
<organism evidence="3 4">
    <name type="scientific">Streptomyces toxytricini</name>
    <name type="common">Actinomyces toxytricini</name>
    <dbReference type="NCBI Taxonomy" id="67369"/>
    <lineage>
        <taxon>Bacteria</taxon>
        <taxon>Bacillati</taxon>
        <taxon>Actinomycetota</taxon>
        <taxon>Actinomycetes</taxon>
        <taxon>Kitasatosporales</taxon>
        <taxon>Streptomycetaceae</taxon>
        <taxon>Streptomyces</taxon>
    </lineage>
</organism>
<comment type="similarity">
    <text evidence="1">Belongs to the barstar family.</text>
</comment>
<evidence type="ECO:0000256" key="1">
    <source>
        <dbReference type="ARBA" id="ARBA00006845"/>
    </source>
</evidence>
<dbReference type="EMBL" id="JBIUYY010000002">
    <property type="protein sequence ID" value="MFJ2820693.1"/>
    <property type="molecule type" value="Genomic_DNA"/>
</dbReference>
<gene>
    <name evidence="3" type="ORF">ACIO7M_06195</name>
</gene>
<dbReference type="Proteomes" id="UP001617351">
    <property type="component" value="Unassembled WGS sequence"/>
</dbReference>
<name>A0ABW8EDE3_STRT5</name>
<dbReference type="Gene3D" id="3.30.370.10">
    <property type="entry name" value="Barstar-like"/>
    <property type="match status" value="1"/>
</dbReference>
<evidence type="ECO:0000313" key="3">
    <source>
        <dbReference type="EMBL" id="MFJ2820693.1"/>
    </source>
</evidence>